<proteinExistence type="predicted"/>
<gene>
    <name evidence="1" type="ORF">GIB67_011506</name>
</gene>
<dbReference type="Proteomes" id="UP000541444">
    <property type="component" value="Unassembled WGS sequence"/>
</dbReference>
<dbReference type="AlphaFoldDB" id="A0A7J7NLL3"/>
<organism evidence="1 2">
    <name type="scientific">Kingdonia uniflora</name>
    <dbReference type="NCBI Taxonomy" id="39325"/>
    <lineage>
        <taxon>Eukaryota</taxon>
        <taxon>Viridiplantae</taxon>
        <taxon>Streptophyta</taxon>
        <taxon>Embryophyta</taxon>
        <taxon>Tracheophyta</taxon>
        <taxon>Spermatophyta</taxon>
        <taxon>Magnoliopsida</taxon>
        <taxon>Ranunculales</taxon>
        <taxon>Circaeasteraceae</taxon>
        <taxon>Kingdonia</taxon>
    </lineage>
</organism>
<dbReference type="OrthoDB" id="263283at2759"/>
<evidence type="ECO:0000313" key="1">
    <source>
        <dbReference type="EMBL" id="KAF6168121.1"/>
    </source>
</evidence>
<evidence type="ECO:0000313" key="2">
    <source>
        <dbReference type="Proteomes" id="UP000541444"/>
    </source>
</evidence>
<reference evidence="1 2" key="1">
    <citation type="journal article" date="2020" name="IScience">
        <title>Genome Sequencing of the Endangered Kingdonia uniflora (Circaeasteraceae, Ranunculales) Reveals Potential Mechanisms of Evolutionary Specialization.</title>
        <authorList>
            <person name="Sun Y."/>
            <person name="Deng T."/>
            <person name="Zhang A."/>
            <person name="Moore M.J."/>
            <person name="Landis J.B."/>
            <person name="Lin N."/>
            <person name="Zhang H."/>
            <person name="Zhang X."/>
            <person name="Huang J."/>
            <person name="Zhang X."/>
            <person name="Sun H."/>
            <person name="Wang H."/>
        </authorList>
    </citation>
    <scope>NUCLEOTIDE SEQUENCE [LARGE SCALE GENOMIC DNA]</scope>
    <source>
        <strain evidence="1">TB1705</strain>
        <tissue evidence="1">Leaf</tissue>
    </source>
</reference>
<protein>
    <submittedName>
        <fullName evidence="1">Uncharacterized protein</fullName>
    </submittedName>
</protein>
<accession>A0A7J7NLL3</accession>
<name>A0A7J7NLL3_9MAGN</name>
<dbReference type="EMBL" id="JACGCM010000704">
    <property type="protein sequence ID" value="KAF6168121.1"/>
    <property type="molecule type" value="Genomic_DNA"/>
</dbReference>
<keyword evidence="2" id="KW-1185">Reference proteome</keyword>
<comment type="caution">
    <text evidence="1">The sequence shown here is derived from an EMBL/GenBank/DDBJ whole genome shotgun (WGS) entry which is preliminary data.</text>
</comment>
<sequence length="144" mass="16280">MLYGVKLFYSFRWGQLGDVLVLPTTSFKDPIWDSIGDKLWPSVARSLGTCRLARQLDFEAIRTQVLNTVLLPNLGEAYALIEKHERRMKLTSKVIVVCDVSLLADQMSFAANSRSQLHPELQPKKEYGKFGENKPHTIAISEVS</sequence>